<dbReference type="InterPro" id="IPR051451">
    <property type="entry name" value="PhoH2-like"/>
</dbReference>
<keyword evidence="5" id="KW-1185">Reference proteome</keyword>
<evidence type="ECO:0000256" key="1">
    <source>
        <dbReference type="ARBA" id="ARBA00022741"/>
    </source>
</evidence>
<dbReference type="GeneID" id="28799459"/>
<accession>A0A142F1B7</accession>
<dbReference type="KEGG" id="vg:28799459"/>
<reference evidence="4 5" key="1">
    <citation type="submission" date="2016-01" db="EMBL/GenBank/DDBJ databases">
        <title>Isolation and characterization of bacteriophages from East Africa Rift Valley soda lakes.</title>
        <authorList>
            <person name="van Zyl L.J."/>
            <person name="Nemavhulani S."/>
            <person name="Cowan D.A."/>
            <person name="Trindade M.I."/>
        </authorList>
    </citation>
    <scope>NUCLEOTIDE SEQUENCE [LARGE SCALE GENOMIC DNA]</scope>
</reference>
<feature type="domain" description="PhoH-like protein" evidence="3">
    <location>
        <begin position="24"/>
        <end position="199"/>
    </location>
</feature>
<keyword evidence="1" id="KW-0547">Nucleotide-binding</keyword>
<dbReference type="RefSeq" id="YP_009275264.1">
    <property type="nucleotide sequence ID" value="NC_030925.1"/>
</dbReference>
<dbReference type="OrthoDB" id="9026at10239"/>
<dbReference type="Proteomes" id="UP000201588">
    <property type="component" value="Segment"/>
</dbReference>
<dbReference type="InterPro" id="IPR003714">
    <property type="entry name" value="PhoH"/>
</dbReference>
<dbReference type="Gene3D" id="3.40.50.300">
    <property type="entry name" value="P-loop containing nucleotide triphosphate hydrolases"/>
    <property type="match status" value="1"/>
</dbReference>
<dbReference type="PANTHER" id="PTHR30473">
    <property type="entry name" value="PROTEIN PHOH"/>
    <property type="match status" value="1"/>
</dbReference>
<proteinExistence type="predicted"/>
<keyword evidence="2" id="KW-0067">ATP-binding</keyword>
<dbReference type="EMBL" id="KU640380">
    <property type="protein sequence ID" value="AMQ66574.1"/>
    <property type="molecule type" value="Genomic_DNA"/>
</dbReference>
<organism evidence="4 5">
    <name type="scientific">Bacillus phage Shbh1</name>
    <dbReference type="NCBI Taxonomy" id="1796992"/>
    <lineage>
        <taxon>Viruses</taxon>
        <taxon>Duplodnaviria</taxon>
        <taxon>Heunggongvirae</taxon>
        <taxon>Uroviricota</taxon>
        <taxon>Caudoviricetes</taxon>
        <taxon>Herelleviridae</taxon>
        <taxon>Bastillevirinae</taxon>
        <taxon>Shalavirus</taxon>
        <taxon>Shalavirus Shbh1</taxon>
    </lineage>
</organism>
<dbReference type="Pfam" id="PF02562">
    <property type="entry name" value="PhoH"/>
    <property type="match status" value="1"/>
</dbReference>
<evidence type="ECO:0000313" key="4">
    <source>
        <dbReference type="EMBL" id="AMQ66574.1"/>
    </source>
</evidence>
<dbReference type="PANTHER" id="PTHR30473:SF3">
    <property type="entry name" value="PROTEIN PHOH"/>
    <property type="match status" value="1"/>
</dbReference>
<dbReference type="SUPFAM" id="SSF52540">
    <property type="entry name" value="P-loop containing nucleoside triphosphate hydrolases"/>
    <property type="match status" value="1"/>
</dbReference>
<sequence>MSKNKHLDLSKLTTKEFPDLKRLDWEQQDMVNKLFKHKRVIVDSIAGSGKTTILTQAMKVLLDKGHISKIYYVLFPVQERSLGYLPGGLSDKVKEYALPFHQALTRAGVNPQQLNIDLMCDEFSECSFKVVPHTFLRGRTIEDAGVIIDETQNGTISEIRKTLTRITDTCYIGIAGHTGQKDIKDSGFDACIEHFKKGAESGDFTEIGFAKLNKDYRGEFSAFADKLE</sequence>
<evidence type="ECO:0000256" key="2">
    <source>
        <dbReference type="ARBA" id="ARBA00022840"/>
    </source>
</evidence>
<protein>
    <submittedName>
        <fullName evidence="4">PhoH family-like protein</fullName>
    </submittedName>
</protein>
<dbReference type="InterPro" id="IPR027417">
    <property type="entry name" value="P-loop_NTPase"/>
</dbReference>
<evidence type="ECO:0000313" key="5">
    <source>
        <dbReference type="Proteomes" id="UP000201588"/>
    </source>
</evidence>
<evidence type="ECO:0000259" key="3">
    <source>
        <dbReference type="Pfam" id="PF02562"/>
    </source>
</evidence>
<name>A0A142F1B7_9CAUD</name>
<dbReference type="GO" id="GO:0005524">
    <property type="term" value="F:ATP binding"/>
    <property type="evidence" value="ECO:0007669"/>
    <property type="project" value="UniProtKB-KW"/>
</dbReference>